<dbReference type="SUPFAM" id="SSF52047">
    <property type="entry name" value="RNI-like"/>
    <property type="match status" value="1"/>
</dbReference>
<proteinExistence type="predicted"/>
<dbReference type="AlphaFoldDB" id="A0A814XSJ6"/>
<sequence length="249" mass="29026">MATTLEHLSVELLYEIFIYFQFHEVFNIFSNLNSRFAGIINNIPNMPVYLGLNGMSIAVTEFYYRYLSQLNICNHLISLCVSDTLAIDNGLWLAEHISTFINLRHLSLIDIKRSSFELILNSLSPINSLIIFSVHFPTNDRAAYTFIGVPEGAYYEQIFHLFPSLRVCHLHFCRYIHYTLDTKFVLPLNRTFIPIRTNLLNLQSLVLRQCSSSFLSYLFEHLPQLEKLSFEQSDPWLPREHPLEQGDNK</sequence>
<dbReference type="Gene3D" id="3.80.10.10">
    <property type="entry name" value="Ribonuclease Inhibitor"/>
    <property type="match status" value="1"/>
</dbReference>
<organism evidence="1 2">
    <name type="scientific">Rotaria sordida</name>
    <dbReference type="NCBI Taxonomy" id="392033"/>
    <lineage>
        <taxon>Eukaryota</taxon>
        <taxon>Metazoa</taxon>
        <taxon>Spiralia</taxon>
        <taxon>Gnathifera</taxon>
        <taxon>Rotifera</taxon>
        <taxon>Eurotatoria</taxon>
        <taxon>Bdelloidea</taxon>
        <taxon>Philodinida</taxon>
        <taxon>Philodinidae</taxon>
        <taxon>Rotaria</taxon>
    </lineage>
</organism>
<evidence type="ECO:0008006" key="3">
    <source>
        <dbReference type="Google" id="ProtNLM"/>
    </source>
</evidence>
<name>A0A814XSJ6_9BILA</name>
<dbReference type="Proteomes" id="UP000663882">
    <property type="component" value="Unassembled WGS sequence"/>
</dbReference>
<comment type="caution">
    <text evidence="1">The sequence shown here is derived from an EMBL/GenBank/DDBJ whole genome shotgun (WGS) entry which is preliminary data.</text>
</comment>
<accession>A0A814XSJ6</accession>
<dbReference type="EMBL" id="CAJNOO010001956">
    <property type="protein sequence ID" value="CAF1219776.1"/>
    <property type="molecule type" value="Genomic_DNA"/>
</dbReference>
<evidence type="ECO:0000313" key="2">
    <source>
        <dbReference type="Proteomes" id="UP000663882"/>
    </source>
</evidence>
<protein>
    <recommendedName>
        <fullName evidence="3">F-box domain-containing protein</fullName>
    </recommendedName>
</protein>
<dbReference type="OrthoDB" id="10011501at2759"/>
<gene>
    <name evidence="1" type="ORF">RFH988_LOCUS25580</name>
</gene>
<dbReference type="InterPro" id="IPR032675">
    <property type="entry name" value="LRR_dom_sf"/>
</dbReference>
<reference evidence="1" key="1">
    <citation type="submission" date="2021-02" db="EMBL/GenBank/DDBJ databases">
        <authorList>
            <person name="Nowell W R."/>
        </authorList>
    </citation>
    <scope>NUCLEOTIDE SEQUENCE</scope>
</reference>
<evidence type="ECO:0000313" key="1">
    <source>
        <dbReference type="EMBL" id="CAF1219776.1"/>
    </source>
</evidence>